<reference evidence="3" key="1">
    <citation type="submission" date="2022-11" db="UniProtKB">
        <authorList>
            <consortium name="WormBaseParasite"/>
        </authorList>
    </citation>
    <scope>IDENTIFICATION</scope>
</reference>
<evidence type="ECO:0000256" key="1">
    <source>
        <dbReference type="SAM" id="SignalP"/>
    </source>
</evidence>
<evidence type="ECO:0000313" key="2">
    <source>
        <dbReference type="Proteomes" id="UP000887577"/>
    </source>
</evidence>
<protein>
    <submittedName>
        <fullName evidence="3">Uncharacterized protein</fullName>
    </submittedName>
</protein>
<keyword evidence="1" id="KW-0732">Signal</keyword>
<dbReference type="Proteomes" id="UP000887577">
    <property type="component" value="Unplaced"/>
</dbReference>
<accession>A0A914Z868</accession>
<organism evidence="2 3">
    <name type="scientific">Panagrolaimus superbus</name>
    <dbReference type="NCBI Taxonomy" id="310955"/>
    <lineage>
        <taxon>Eukaryota</taxon>
        <taxon>Metazoa</taxon>
        <taxon>Ecdysozoa</taxon>
        <taxon>Nematoda</taxon>
        <taxon>Chromadorea</taxon>
        <taxon>Rhabditida</taxon>
        <taxon>Tylenchina</taxon>
        <taxon>Panagrolaimomorpha</taxon>
        <taxon>Panagrolaimoidea</taxon>
        <taxon>Panagrolaimidae</taxon>
        <taxon>Panagrolaimus</taxon>
    </lineage>
</organism>
<name>A0A914Z868_9BILA</name>
<dbReference type="AlphaFoldDB" id="A0A914Z868"/>
<sequence length="287" mass="31428">MLFSLIFGILTFFTVFIFAERCPPIFGEFECPKDFKCVFGVCKNDKDEIPLNDCTKIKCELDSQCLENGKCLPIEGLPCGRNVLIAENAARAIVSDCGWRGKCVNGRCTIDKCFEKLCNEDEICRDGACTKLLGAFCWSNFDCGGPSYRCQSNRCIAQPELPAAIPQPSSSSRPRCDPGEIFKDHKCQKQDGCEKLVCDIGESCLDGVCVPLAIDCRSESCPKGMICAISGLCVLDPCVERGCPADHACLLGECRPLQGMICHEHCPVPFECVNGICVRNGNKSFIL</sequence>
<feature type="chain" id="PRO_5038100679" evidence="1">
    <location>
        <begin position="20"/>
        <end position="287"/>
    </location>
</feature>
<dbReference type="WBParaSite" id="PSU_v2.g8095.t1">
    <property type="protein sequence ID" value="PSU_v2.g8095.t1"/>
    <property type="gene ID" value="PSU_v2.g8095"/>
</dbReference>
<keyword evidence="2" id="KW-1185">Reference proteome</keyword>
<feature type="signal peptide" evidence="1">
    <location>
        <begin position="1"/>
        <end position="19"/>
    </location>
</feature>
<evidence type="ECO:0000313" key="3">
    <source>
        <dbReference type="WBParaSite" id="PSU_v2.g8095.t1"/>
    </source>
</evidence>
<proteinExistence type="predicted"/>